<evidence type="ECO:0000256" key="1">
    <source>
        <dbReference type="SAM" id="MobiDB-lite"/>
    </source>
</evidence>
<name>A0A7S2YKZ3_9STRA</name>
<protein>
    <submittedName>
        <fullName evidence="2">Uncharacterized protein</fullName>
    </submittedName>
</protein>
<dbReference type="InterPro" id="IPR027417">
    <property type="entry name" value="P-loop_NTPase"/>
</dbReference>
<dbReference type="SUPFAM" id="SSF52540">
    <property type="entry name" value="P-loop containing nucleoside triphosphate hydrolases"/>
    <property type="match status" value="1"/>
</dbReference>
<gene>
    <name evidence="2" type="ORF">APAL1065_LOCUS20187</name>
</gene>
<sequence>MGGRMHELWERYYFDSDAVIFVWKTPVEANEEDARKETELQQSLLEEVRSSIPDDVPFLVLGHIFAEKRNPTGVGSAPPSGNTTESNLTMPASNISPLSAASSPKTDVMYSTARLLPHYHNPLQALFFVNAANGQGVKSAIDWLVPMAKRQLKVRESRPVEEIDDVNKK</sequence>
<feature type="region of interest" description="Disordered" evidence="1">
    <location>
        <begin position="71"/>
        <end position="101"/>
    </location>
</feature>
<proteinExistence type="predicted"/>
<dbReference type="AlphaFoldDB" id="A0A7S2YKZ3"/>
<reference evidence="2" key="1">
    <citation type="submission" date="2021-01" db="EMBL/GenBank/DDBJ databases">
        <authorList>
            <person name="Corre E."/>
            <person name="Pelletier E."/>
            <person name="Niang G."/>
            <person name="Scheremetjew M."/>
            <person name="Finn R."/>
            <person name="Kale V."/>
            <person name="Holt S."/>
            <person name="Cochrane G."/>
            <person name="Meng A."/>
            <person name="Brown T."/>
            <person name="Cohen L."/>
        </authorList>
    </citation>
    <scope>NUCLEOTIDE SEQUENCE</scope>
    <source>
        <strain evidence="2">CCMP125</strain>
    </source>
</reference>
<accession>A0A7S2YKZ3</accession>
<organism evidence="2">
    <name type="scientific">Entomoneis paludosa</name>
    <dbReference type="NCBI Taxonomy" id="265537"/>
    <lineage>
        <taxon>Eukaryota</taxon>
        <taxon>Sar</taxon>
        <taxon>Stramenopiles</taxon>
        <taxon>Ochrophyta</taxon>
        <taxon>Bacillariophyta</taxon>
        <taxon>Bacillariophyceae</taxon>
        <taxon>Bacillariophycidae</taxon>
        <taxon>Entomoneidaceae</taxon>
        <taxon>Entomoneis</taxon>
    </lineage>
</organism>
<dbReference type="Gene3D" id="3.40.50.300">
    <property type="entry name" value="P-loop containing nucleotide triphosphate hydrolases"/>
    <property type="match status" value="1"/>
</dbReference>
<feature type="compositionally biased region" description="Polar residues" evidence="1">
    <location>
        <begin position="79"/>
        <end position="101"/>
    </location>
</feature>
<evidence type="ECO:0000313" key="2">
    <source>
        <dbReference type="EMBL" id="CAD9981711.1"/>
    </source>
</evidence>
<dbReference type="EMBL" id="HBHT01030076">
    <property type="protein sequence ID" value="CAD9981711.1"/>
    <property type="molecule type" value="Transcribed_RNA"/>
</dbReference>